<proteinExistence type="predicted"/>
<accession>A0ABN9V3S0</accession>
<feature type="non-terminal residue" evidence="2">
    <location>
        <position position="179"/>
    </location>
</feature>
<name>A0ABN9V3S0_9DINO</name>
<sequence>MVQVLSHVDVNRVWSNSVCEEVAREVMQEFGGENGSIDFQEWLRLMRHCAWRHQDGCARRLSRRMDTASSIILTPTVSGFLETPQSEFMAASFTRDDEPSDVSPSAEEPSDSGCPSPTRALRKLALPPCSRIRQQCRPPLSWPPPHRWPPGRCSLFSARPRAHARRSPLAEATAADPPR</sequence>
<evidence type="ECO:0000256" key="1">
    <source>
        <dbReference type="SAM" id="MobiDB-lite"/>
    </source>
</evidence>
<comment type="caution">
    <text evidence="2">The sequence shown here is derived from an EMBL/GenBank/DDBJ whole genome shotgun (WGS) entry which is preliminary data.</text>
</comment>
<keyword evidence="3" id="KW-1185">Reference proteome</keyword>
<evidence type="ECO:0008006" key="4">
    <source>
        <dbReference type="Google" id="ProtNLM"/>
    </source>
</evidence>
<gene>
    <name evidence="2" type="ORF">PCOR1329_LOCUS54385</name>
</gene>
<reference evidence="2" key="1">
    <citation type="submission" date="2023-10" db="EMBL/GenBank/DDBJ databases">
        <authorList>
            <person name="Chen Y."/>
            <person name="Shah S."/>
            <person name="Dougan E. K."/>
            <person name="Thang M."/>
            <person name="Chan C."/>
        </authorList>
    </citation>
    <scope>NUCLEOTIDE SEQUENCE [LARGE SCALE GENOMIC DNA]</scope>
</reference>
<feature type="region of interest" description="Disordered" evidence="1">
    <location>
        <begin position="89"/>
        <end position="118"/>
    </location>
</feature>
<feature type="region of interest" description="Disordered" evidence="1">
    <location>
        <begin position="135"/>
        <end position="179"/>
    </location>
</feature>
<protein>
    <recommendedName>
        <fullName evidence="4">EF-hand domain-containing protein</fullName>
    </recommendedName>
</protein>
<evidence type="ECO:0000313" key="2">
    <source>
        <dbReference type="EMBL" id="CAK0867453.1"/>
    </source>
</evidence>
<evidence type="ECO:0000313" key="3">
    <source>
        <dbReference type="Proteomes" id="UP001189429"/>
    </source>
</evidence>
<dbReference type="Proteomes" id="UP001189429">
    <property type="component" value="Unassembled WGS sequence"/>
</dbReference>
<dbReference type="EMBL" id="CAUYUJ010016646">
    <property type="protein sequence ID" value="CAK0867453.1"/>
    <property type="molecule type" value="Genomic_DNA"/>
</dbReference>
<organism evidence="2 3">
    <name type="scientific">Prorocentrum cordatum</name>
    <dbReference type="NCBI Taxonomy" id="2364126"/>
    <lineage>
        <taxon>Eukaryota</taxon>
        <taxon>Sar</taxon>
        <taxon>Alveolata</taxon>
        <taxon>Dinophyceae</taxon>
        <taxon>Prorocentrales</taxon>
        <taxon>Prorocentraceae</taxon>
        <taxon>Prorocentrum</taxon>
    </lineage>
</organism>